<keyword evidence="1" id="KW-0812">Transmembrane</keyword>
<reference evidence="2 3" key="1">
    <citation type="submission" date="2018-11" db="EMBL/GenBank/DDBJ databases">
        <title>Genomic Encyclopedia of Type Strains, Phase IV (KMG-IV): sequencing the most valuable type-strain genomes for metagenomic binning, comparative biology and taxonomic classification.</title>
        <authorList>
            <person name="Goeker M."/>
        </authorList>
    </citation>
    <scope>NUCLEOTIDE SEQUENCE [LARGE SCALE GENOMIC DNA]</scope>
    <source>
        <strain evidence="2 3">DSM 26537</strain>
    </source>
</reference>
<evidence type="ECO:0000313" key="2">
    <source>
        <dbReference type="EMBL" id="ROR30674.1"/>
    </source>
</evidence>
<accession>A0A3N1XVM5</accession>
<keyword evidence="1" id="KW-1133">Transmembrane helix</keyword>
<dbReference type="RefSeq" id="WP_123608361.1">
    <property type="nucleotide sequence ID" value="NZ_RJVG01000002.1"/>
</dbReference>
<protein>
    <submittedName>
        <fullName evidence="2">Uncharacterized protein</fullName>
    </submittedName>
</protein>
<name>A0A3N1XVM5_9FIRM</name>
<dbReference type="EMBL" id="RJVG01000002">
    <property type="protein sequence ID" value="ROR30674.1"/>
    <property type="molecule type" value="Genomic_DNA"/>
</dbReference>
<dbReference type="AlphaFoldDB" id="A0A3N1XVM5"/>
<gene>
    <name evidence="2" type="ORF">EDD66_102329</name>
</gene>
<evidence type="ECO:0000313" key="3">
    <source>
        <dbReference type="Proteomes" id="UP000273083"/>
    </source>
</evidence>
<evidence type="ECO:0000256" key="1">
    <source>
        <dbReference type="SAM" id="Phobius"/>
    </source>
</evidence>
<feature type="transmembrane region" description="Helical" evidence="1">
    <location>
        <begin position="84"/>
        <end position="106"/>
    </location>
</feature>
<proteinExistence type="predicted"/>
<keyword evidence="1" id="KW-0472">Membrane</keyword>
<organism evidence="2 3">
    <name type="scientific">Mobilisporobacter senegalensis</name>
    <dbReference type="NCBI Taxonomy" id="1329262"/>
    <lineage>
        <taxon>Bacteria</taxon>
        <taxon>Bacillati</taxon>
        <taxon>Bacillota</taxon>
        <taxon>Clostridia</taxon>
        <taxon>Lachnospirales</taxon>
        <taxon>Lachnospiraceae</taxon>
        <taxon>Mobilisporobacter</taxon>
    </lineage>
</organism>
<dbReference type="Proteomes" id="UP000273083">
    <property type="component" value="Unassembled WGS sequence"/>
</dbReference>
<sequence>MKNKHKKNNRIMRAFFALLICVTFFSFYTTTMSDTNLWVRKVSDGGSIRSINHIQTIVKSNNQVNVENEEFFFGKIVLYAQNKIFGYHLIFAILYLFIILSLYILFQYFEGWLILASQSKCKLLMVEYIQQKDGKTYSDQYLYSF</sequence>
<keyword evidence="3" id="KW-1185">Reference proteome</keyword>
<comment type="caution">
    <text evidence="2">The sequence shown here is derived from an EMBL/GenBank/DDBJ whole genome shotgun (WGS) entry which is preliminary data.</text>
</comment>